<proteinExistence type="inferred from homology"/>
<dbReference type="PROSITE" id="PS00092">
    <property type="entry name" value="N6_MTASE"/>
    <property type="match status" value="1"/>
</dbReference>
<reference evidence="6 7" key="1">
    <citation type="journal article" date="2016" name="Nat. Commun.">
        <title>Thousands of microbial genomes shed light on interconnected biogeochemical processes in an aquifer system.</title>
        <authorList>
            <person name="Anantharaman K."/>
            <person name="Brown C.T."/>
            <person name="Hug L.A."/>
            <person name="Sharon I."/>
            <person name="Castelle C.J."/>
            <person name="Probst A.J."/>
            <person name="Thomas B.C."/>
            <person name="Singh A."/>
            <person name="Wilkins M.J."/>
            <person name="Karaoz U."/>
            <person name="Brodie E.L."/>
            <person name="Williams K.H."/>
            <person name="Hubbard S.S."/>
            <person name="Banfield J.F."/>
        </authorList>
    </citation>
    <scope>NUCLEOTIDE SEQUENCE [LARGE SCALE GENOMIC DNA]</scope>
</reference>
<evidence type="ECO:0000256" key="2">
    <source>
        <dbReference type="ARBA" id="ARBA00022603"/>
    </source>
</evidence>
<evidence type="ECO:0000313" key="7">
    <source>
        <dbReference type="Proteomes" id="UP000176429"/>
    </source>
</evidence>
<dbReference type="SUPFAM" id="SSF53335">
    <property type="entry name" value="S-adenosyl-L-methionine-dependent methyltransferases"/>
    <property type="match status" value="1"/>
</dbReference>
<evidence type="ECO:0000256" key="1">
    <source>
        <dbReference type="ARBA" id="ARBA00006594"/>
    </source>
</evidence>
<accession>A0A1G2NX01</accession>
<dbReference type="Pfam" id="PF01555">
    <property type="entry name" value="N6_N4_Mtase"/>
    <property type="match status" value="1"/>
</dbReference>
<organism evidence="6 7">
    <name type="scientific">Candidatus Taylorbacteria bacterium RIFCSPLOWO2_02_FULL_46_40</name>
    <dbReference type="NCBI Taxonomy" id="1802329"/>
    <lineage>
        <taxon>Bacteria</taxon>
        <taxon>Candidatus Tayloriibacteriota</taxon>
    </lineage>
</organism>
<evidence type="ECO:0000259" key="5">
    <source>
        <dbReference type="Pfam" id="PF01555"/>
    </source>
</evidence>
<comment type="similarity">
    <text evidence="1">Belongs to the N(4)/N(6)-methyltransferase family.</text>
</comment>
<dbReference type="GO" id="GO:0008170">
    <property type="term" value="F:N-methyltransferase activity"/>
    <property type="evidence" value="ECO:0007669"/>
    <property type="project" value="InterPro"/>
</dbReference>
<keyword evidence="3" id="KW-0808">Transferase</keyword>
<comment type="caution">
    <text evidence="6">The sequence shown here is derived from an EMBL/GenBank/DDBJ whole genome shotgun (WGS) entry which is preliminary data.</text>
</comment>
<evidence type="ECO:0000256" key="3">
    <source>
        <dbReference type="ARBA" id="ARBA00022679"/>
    </source>
</evidence>
<dbReference type="GO" id="GO:0032259">
    <property type="term" value="P:methylation"/>
    <property type="evidence" value="ECO:0007669"/>
    <property type="project" value="UniProtKB-KW"/>
</dbReference>
<dbReference type="InterPro" id="IPR002052">
    <property type="entry name" value="DNA_methylase_N6_adenine_CS"/>
</dbReference>
<dbReference type="Gene3D" id="3.40.50.150">
    <property type="entry name" value="Vaccinia Virus protein VP39"/>
    <property type="match status" value="1"/>
</dbReference>
<keyword evidence="2" id="KW-0489">Methyltransferase</keyword>
<dbReference type="PRINTS" id="PR00506">
    <property type="entry name" value="D21N6MTFRASE"/>
</dbReference>
<dbReference type="InterPro" id="IPR029063">
    <property type="entry name" value="SAM-dependent_MTases_sf"/>
</dbReference>
<dbReference type="AlphaFoldDB" id="A0A1G2NX01"/>
<dbReference type="InterPro" id="IPR002941">
    <property type="entry name" value="DNA_methylase_N4/N6"/>
</dbReference>
<dbReference type="GO" id="GO:0003677">
    <property type="term" value="F:DNA binding"/>
    <property type="evidence" value="ECO:0007669"/>
    <property type="project" value="InterPro"/>
</dbReference>
<dbReference type="EMBL" id="MHSH01000057">
    <property type="protein sequence ID" value="OHA39979.1"/>
    <property type="molecule type" value="Genomic_DNA"/>
</dbReference>
<feature type="domain" description="DNA methylase N-4/N-6" evidence="5">
    <location>
        <begin position="89"/>
        <end position="421"/>
    </location>
</feature>
<gene>
    <name evidence="6" type="ORF">A3H68_00010</name>
</gene>
<name>A0A1G2NX01_9BACT</name>
<protein>
    <recommendedName>
        <fullName evidence="5">DNA methylase N-4/N-6 domain-containing protein</fullName>
    </recommendedName>
</protein>
<evidence type="ECO:0000256" key="4">
    <source>
        <dbReference type="ARBA" id="ARBA00022691"/>
    </source>
</evidence>
<evidence type="ECO:0000313" key="6">
    <source>
        <dbReference type="EMBL" id="OHA39979.1"/>
    </source>
</evidence>
<sequence>MAKDYSKLEKDDLLKVITKLESRKKYGLVWDEEKTKEQFEKESENALPVLKEVKGKEIKTDPAKPTNILIEGDNYHALSVLNYTHQGKIDVIYIDPPYNTGNKDFKYNDNFVEKDDGYRHSKWLSFMSKRLKLAKNLLNDTGVVFISIDDNEASQLKLLCNELFGEDNLLDVFYVQVRYAGKSLNEKDNFQKLIEQVFIYAKNKYLFSPNKPSTEYNTDVFKFKIIEKGHGEEITLGKKKVIIFKPGQYEIKEESPNINLLKRTWASGSVLKGNTSGKFFHDYIENRKSVDGLNVLYKVSGIGEDGLGYRYFTGPKKETTTKGLFYSGIPLTRRAEIESGNGSQKENPIINFYDFSGDFGNIRHEGGMDFRSGKKPTRLLKMLINLHKNKDVSVLDFFAGSGSTGHAVLSLNEDDDGDRKFLLCTNNEENICTDVCYPRVKNVVKGYQSIEGFGGNLKYYKTSFVKNSISRDDLKIRITRECTEMLCLREGIFDEVKAKPDYHIFEQNDRVMGVYYALERNGLEQLKKELDKMKGEKILYCFTLDPLGLNKNDFVDWQGVSLEPIPQKILDIYEQIYEY</sequence>
<dbReference type="InterPro" id="IPR002295">
    <property type="entry name" value="N4/N6-MTase_EcoPI_Mod-like"/>
</dbReference>
<dbReference type="Proteomes" id="UP000176429">
    <property type="component" value="Unassembled WGS sequence"/>
</dbReference>
<keyword evidence="4" id="KW-0949">S-adenosyl-L-methionine</keyword>